<dbReference type="InterPro" id="IPR015947">
    <property type="entry name" value="PUA-like_sf"/>
</dbReference>
<comment type="caution">
    <text evidence="5">The sequence shown here is derived from an EMBL/GenBank/DDBJ whole genome shotgun (WGS) entry which is preliminary data.</text>
</comment>
<protein>
    <submittedName>
        <fullName evidence="5">SAM-dependent methyltransferase</fullName>
    </submittedName>
</protein>
<dbReference type="SUPFAM" id="SSF88697">
    <property type="entry name" value="PUA domain-like"/>
    <property type="match status" value="1"/>
</dbReference>
<evidence type="ECO:0000259" key="4">
    <source>
        <dbReference type="Pfam" id="PF10672"/>
    </source>
</evidence>
<dbReference type="CDD" id="cd11572">
    <property type="entry name" value="RlmI_M_like"/>
    <property type="match status" value="1"/>
</dbReference>
<keyword evidence="2 5" id="KW-0808">Transferase</keyword>
<evidence type="ECO:0000256" key="2">
    <source>
        <dbReference type="ARBA" id="ARBA00022679"/>
    </source>
</evidence>
<dbReference type="SUPFAM" id="SSF53335">
    <property type="entry name" value="S-adenosyl-L-methionine-dependent methyltransferases"/>
    <property type="match status" value="1"/>
</dbReference>
<dbReference type="EMBL" id="BLLH01000001">
    <property type="protein sequence ID" value="GFH39962.1"/>
    <property type="molecule type" value="Genomic_DNA"/>
</dbReference>
<dbReference type="Proteomes" id="UP000475928">
    <property type="component" value="Unassembled WGS sequence"/>
</dbReference>
<keyword evidence="6" id="KW-1185">Reference proteome</keyword>
<dbReference type="InterPro" id="IPR036974">
    <property type="entry name" value="PUA_sf"/>
</dbReference>
<keyword evidence="1 5" id="KW-0489">Methyltransferase</keyword>
<evidence type="ECO:0000256" key="1">
    <source>
        <dbReference type="ARBA" id="ARBA00022603"/>
    </source>
</evidence>
<dbReference type="InterPro" id="IPR029063">
    <property type="entry name" value="SAM-dependent_MTases_sf"/>
</dbReference>
<dbReference type="GO" id="GO:0032259">
    <property type="term" value="P:methylation"/>
    <property type="evidence" value="ECO:0007669"/>
    <property type="project" value="UniProtKB-KW"/>
</dbReference>
<dbReference type="PANTHER" id="PTHR43042">
    <property type="entry name" value="SAM-DEPENDENT METHYLTRANSFERASE"/>
    <property type="match status" value="1"/>
</dbReference>
<evidence type="ECO:0000313" key="6">
    <source>
        <dbReference type="Proteomes" id="UP000475928"/>
    </source>
</evidence>
<dbReference type="PANTHER" id="PTHR43042:SF3">
    <property type="entry name" value="RIBOSOMAL RNA LARGE SUBUNIT METHYLTRANSFERASE YWBD-RELATED"/>
    <property type="match status" value="1"/>
</dbReference>
<dbReference type="GO" id="GO:0003723">
    <property type="term" value="F:RNA binding"/>
    <property type="evidence" value="ECO:0007669"/>
    <property type="project" value="InterPro"/>
</dbReference>
<evidence type="ECO:0000256" key="3">
    <source>
        <dbReference type="ARBA" id="ARBA00022691"/>
    </source>
</evidence>
<proteinExistence type="predicted"/>
<dbReference type="Pfam" id="PF10672">
    <property type="entry name" value="Methyltrans_SAM"/>
    <property type="match status" value="1"/>
</dbReference>
<accession>A0A6A0B475</accession>
<name>A0A6A0B475_9LACT</name>
<reference evidence="5 6" key="1">
    <citation type="submission" date="2020-02" db="EMBL/GenBank/DDBJ databases">
        <title>Draft genome sequence of Lactococcus sp. Hs20B0-1.</title>
        <authorList>
            <person name="Noda S."/>
            <person name="Yuki M."/>
            <person name="Ohkuma M."/>
        </authorList>
    </citation>
    <scope>NUCLEOTIDE SEQUENCE [LARGE SCALE GENOMIC DNA]</scope>
    <source>
        <strain evidence="5 6">Hs20B0-1</strain>
    </source>
</reference>
<sequence>MNKITINQHAAEKIRKGIAVLDRRDFAAQDISDGFASLYFEKNFLTAAYFSRQNKGVGWTFETRDFQQLFAQARAQRKAYFDDALTNAFRAFNQDGDGFGGVTVDIYGDFALFSWYNPFIYSIKDEIVAAFRMIYPEIQGGYEKVRFESGMAVSSHLFGEAAPEKFTILENGVSYQVFLNDGLMTGIFLDQHEVRGSLINTLAAGKSMLNMFSYTAAFSVAAAMGGATSTVSVDLAKRSRELSEAHFKLNQLSLNPHKFHVMDVFEYFKYAARKNLRFDLIIIDPPSFARNKKMTFSVARDYHKLISDALEILNPNGQIIASTNHAGLSRTAFLAEIKKGFGAQKFEIVSEFRLPADFATNAADPQSDYLKVFVLEVLS</sequence>
<dbReference type="RefSeq" id="WP_172355007.1">
    <property type="nucleotide sequence ID" value="NZ_BLLH01000001.1"/>
</dbReference>
<gene>
    <name evidence="5" type="ORF">Hs20B_03600</name>
</gene>
<evidence type="ECO:0000313" key="5">
    <source>
        <dbReference type="EMBL" id="GFH39962.1"/>
    </source>
</evidence>
<dbReference type="InterPro" id="IPR019614">
    <property type="entry name" value="SAM-dep_methyl-trfase"/>
</dbReference>
<dbReference type="AlphaFoldDB" id="A0A6A0B475"/>
<dbReference type="Gene3D" id="3.30.750.80">
    <property type="entry name" value="RNA methyltransferase domain (HRMD) like"/>
    <property type="match status" value="1"/>
</dbReference>
<keyword evidence="3" id="KW-0949">S-adenosyl-L-methionine</keyword>
<feature type="domain" description="S-adenosylmethionine-dependent methyltransferase" evidence="4">
    <location>
        <begin position="156"/>
        <end position="359"/>
    </location>
</feature>
<dbReference type="GO" id="GO:0008168">
    <property type="term" value="F:methyltransferase activity"/>
    <property type="evidence" value="ECO:0007669"/>
    <property type="project" value="UniProtKB-KW"/>
</dbReference>
<dbReference type="Gene3D" id="2.30.130.10">
    <property type="entry name" value="PUA domain"/>
    <property type="match status" value="1"/>
</dbReference>
<organism evidence="5 6">
    <name type="scientific">Pseudolactococcus insecticola</name>
    <dbReference type="NCBI Taxonomy" id="2709158"/>
    <lineage>
        <taxon>Bacteria</taxon>
        <taxon>Bacillati</taxon>
        <taxon>Bacillota</taxon>
        <taxon>Bacilli</taxon>
        <taxon>Lactobacillales</taxon>
        <taxon>Streptococcaceae</taxon>
        <taxon>Pseudolactococcus</taxon>
    </lineage>
</organism>
<dbReference type="Gene3D" id="3.40.50.150">
    <property type="entry name" value="Vaccinia Virus protein VP39"/>
    <property type="match status" value="1"/>
</dbReference>